<sequence>MLAAYLSPGASQDPGRLALVPSSEVTLLAGPVRVPAQRMACWKVRLETTDCRPLELTLDRQSFEKELAAGNRYQPVSTTRSPLEWNPVPTDFGT</sequence>
<dbReference type="AlphaFoldDB" id="A0A518DLE0"/>
<proteinExistence type="predicted"/>
<reference evidence="2 3" key="1">
    <citation type="submission" date="2019-02" db="EMBL/GenBank/DDBJ databases">
        <title>Deep-cultivation of Planctomycetes and their phenomic and genomic characterization uncovers novel biology.</title>
        <authorList>
            <person name="Wiegand S."/>
            <person name="Jogler M."/>
            <person name="Boedeker C."/>
            <person name="Pinto D."/>
            <person name="Vollmers J."/>
            <person name="Rivas-Marin E."/>
            <person name="Kohn T."/>
            <person name="Peeters S.H."/>
            <person name="Heuer A."/>
            <person name="Rast P."/>
            <person name="Oberbeckmann S."/>
            <person name="Bunk B."/>
            <person name="Jeske O."/>
            <person name="Meyerdierks A."/>
            <person name="Storesund J.E."/>
            <person name="Kallscheuer N."/>
            <person name="Luecker S."/>
            <person name="Lage O.M."/>
            <person name="Pohl T."/>
            <person name="Merkel B.J."/>
            <person name="Hornburger P."/>
            <person name="Mueller R.-W."/>
            <person name="Bruemmer F."/>
            <person name="Labrenz M."/>
            <person name="Spormann A.M."/>
            <person name="Op den Camp H."/>
            <person name="Overmann J."/>
            <person name="Amann R."/>
            <person name="Jetten M.S.M."/>
            <person name="Mascher T."/>
            <person name="Medema M.H."/>
            <person name="Devos D.P."/>
            <person name="Kaster A.-K."/>
            <person name="Ovreas L."/>
            <person name="Rohde M."/>
            <person name="Galperin M.Y."/>
            <person name="Jogler C."/>
        </authorList>
    </citation>
    <scope>NUCLEOTIDE SEQUENCE [LARGE SCALE GENOMIC DNA]</scope>
    <source>
        <strain evidence="2 3">Pla85_3_4</strain>
    </source>
</reference>
<evidence type="ECO:0000313" key="3">
    <source>
        <dbReference type="Proteomes" id="UP000317648"/>
    </source>
</evidence>
<organism evidence="2 3">
    <name type="scientific">Lignipirellula cremea</name>
    <dbReference type="NCBI Taxonomy" id="2528010"/>
    <lineage>
        <taxon>Bacteria</taxon>
        <taxon>Pseudomonadati</taxon>
        <taxon>Planctomycetota</taxon>
        <taxon>Planctomycetia</taxon>
        <taxon>Pirellulales</taxon>
        <taxon>Pirellulaceae</taxon>
        <taxon>Lignipirellula</taxon>
    </lineage>
</organism>
<gene>
    <name evidence="2" type="ORF">Pla8534_03980</name>
</gene>
<dbReference type="EMBL" id="CP036433">
    <property type="protein sequence ID" value="QDU92650.1"/>
    <property type="molecule type" value="Genomic_DNA"/>
</dbReference>
<evidence type="ECO:0000256" key="1">
    <source>
        <dbReference type="SAM" id="MobiDB-lite"/>
    </source>
</evidence>
<dbReference type="KEGG" id="lcre:Pla8534_03980"/>
<feature type="region of interest" description="Disordered" evidence="1">
    <location>
        <begin position="73"/>
        <end position="94"/>
    </location>
</feature>
<accession>A0A518DLE0</accession>
<keyword evidence="3" id="KW-1185">Reference proteome</keyword>
<dbReference type="Proteomes" id="UP000317648">
    <property type="component" value="Chromosome"/>
</dbReference>
<evidence type="ECO:0000313" key="2">
    <source>
        <dbReference type="EMBL" id="QDU92650.1"/>
    </source>
</evidence>
<protein>
    <submittedName>
        <fullName evidence="2">Uncharacterized protein</fullName>
    </submittedName>
</protein>
<name>A0A518DLE0_9BACT</name>